<dbReference type="AlphaFoldDB" id="V2X4J7"/>
<dbReference type="OrthoDB" id="3191568at2759"/>
<proteinExistence type="predicted"/>
<dbReference type="KEGG" id="mrr:Moror_2979"/>
<dbReference type="STRING" id="1381753.V2X4J7"/>
<sequence>MEHPFSIWNSHSASSFDYDLPPPSLFGALPVTSARIDAPSFKTTKSSNVTLTFSSYDVLNCVISGINTSHCFYAVTDPSMPTYTCLKTQNGQNNALVEWSPDGVKVEIRGAVPKQPASQFLKLSGDNRFRVMKVGLQEFIWLSGHGQLSLYTAGTGVNNTTCVARITNNGGPIMLDISKHAVSQPGLLLVCVVAAILLQSGRRID</sequence>
<evidence type="ECO:0000313" key="2">
    <source>
        <dbReference type="Proteomes" id="UP000017559"/>
    </source>
</evidence>
<comment type="caution">
    <text evidence="1">The sequence shown here is derived from an EMBL/GenBank/DDBJ whole genome shotgun (WGS) entry which is preliminary data.</text>
</comment>
<keyword evidence="2" id="KW-1185">Reference proteome</keyword>
<evidence type="ECO:0000313" key="1">
    <source>
        <dbReference type="EMBL" id="ESK88717.1"/>
    </source>
</evidence>
<reference evidence="1 2" key="1">
    <citation type="journal article" date="2014" name="BMC Genomics">
        <title>Genome and secretome analysis of the hemibiotrophic fungal pathogen, Moniliophthora roreri, which causes frosty pod rot disease of cacao: mechanisms of the biotrophic and necrotrophic phases.</title>
        <authorList>
            <person name="Meinhardt L.W."/>
            <person name="Costa G.G.L."/>
            <person name="Thomazella D.P.T."/>
            <person name="Teixeira P.J.P.L."/>
            <person name="Carazzolle M.F."/>
            <person name="Schuster S.C."/>
            <person name="Carlson J.E."/>
            <person name="Guiltinan M.J."/>
            <person name="Mieczkowski P."/>
            <person name="Farmer A."/>
            <person name="Ramaraj T."/>
            <person name="Crozier J."/>
            <person name="Davis R.E."/>
            <person name="Shao J."/>
            <person name="Melnick R.L."/>
            <person name="Pereira G.A.G."/>
            <person name="Bailey B.A."/>
        </authorList>
    </citation>
    <scope>NUCLEOTIDE SEQUENCE [LARGE SCALE GENOMIC DNA]</scope>
    <source>
        <strain evidence="1 2">MCA 2997</strain>
    </source>
</reference>
<protein>
    <recommendedName>
        <fullName evidence="3">Tubby C-terminal-like domain-containing protein</fullName>
    </recommendedName>
</protein>
<evidence type="ECO:0008006" key="3">
    <source>
        <dbReference type="Google" id="ProtNLM"/>
    </source>
</evidence>
<dbReference type="HOGENOM" id="CLU_098000_0_0_1"/>
<dbReference type="EMBL" id="AWSO01000624">
    <property type="protein sequence ID" value="ESK88717.1"/>
    <property type="molecule type" value="Genomic_DNA"/>
</dbReference>
<organism evidence="1 2">
    <name type="scientific">Moniliophthora roreri (strain MCA 2997)</name>
    <name type="common">Cocoa frosty pod rot fungus</name>
    <name type="synonym">Crinipellis roreri</name>
    <dbReference type="NCBI Taxonomy" id="1381753"/>
    <lineage>
        <taxon>Eukaryota</taxon>
        <taxon>Fungi</taxon>
        <taxon>Dikarya</taxon>
        <taxon>Basidiomycota</taxon>
        <taxon>Agaricomycotina</taxon>
        <taxon>Agaricomycetes</taxon>
        <taxon>Agaricomycetidae</taxon>
        <taxon>Agaricales</taxon>
        <taxon>Marasmiineae</taxon>
        <taxon>Marasmiaceae</taxon>
        <taxon>Moniliophthora</taxon>
    </lineage>
</organism>
<accession>V2X4J7</accession>
<dbReference type="Proteomes" id="UP000017559">
    <property type="component" value="Unassembled WGS sequence"/>
</dbReference>
<gene>
    <name evidence="1" type="ORF">Moror_2979</name>
</gene>
<name>V2X4J7_MONRO</name>